<keyword evidence="1" id="KW-0812">Transmembrane</keyword>
<proteinExistence type="predicted"/>
<protein>
    <submittedName>
        <fullName evidence="2">Uncharacterized protein</fullName>
    </submittedName>
</protein>
<feature type="transmembrane region" description="Helical" evidence="1">
    <location>
        <begin position="36"/>
        <end position="56"/>
    </location>
</feature>
<dbReference type="Proteomes" id="UP000008021">
    <property type="component" value="Chromosome 8"/>
</dbReference>
<keyword evidence="1" id="KW-1133">Transmembrane helix</keyword>
<dbReference type="EnsemblPlants" id="OMERI08G09290.3">
    <property type="protein sequence ID" value="OMERI08G09290.3"/>
    <property type="gene ID" value="OMERI08G09290"/>
</dbReference>
<reference evidence="2" key="1">
    <citation type="submission" date="2015-04" db="UniProtKB">
        <authorList>
            <consortium name="EnsemblPlants"/>
        </authorList>
    </citation>
    <scope>IDENTIFICATION</scope>
</reference>
<evidence type="ECO:0000256" key="1">
    <source>
        <dbReference type="SAM" id="Phobius"/>
    </source>
</evidence>
<dbReference type="AlphaFoldDB" id="A0A0E0EKF4"/>
<sequence>MTSGMEPVDDSEWEEVSSINNYALFMGHMSMAVKGLGYLLVLWTTVILLGGFVSILGKKDFWCLTIITLVQTAGKEKSKYPLNFTQESI</sequence>
<organism evidence="2">
    <name type="scientific">Oryza meridionalis</name>
    <dbReference type="NCBI Taxonomy" id="40149"/>
    <lineage>
        <taxon>Eukaryota</taxon>
        <taxon>Viridiplantae</taxon>
        <taxon>Streptophyta</taxon>
        <taxon>Embryophyta</taxon>
        <taxon>Tracheophyta</taxon>
        <taxon>Spermatophyta</taxon>
        <taxon>Magnoliopsida</taxon>
        <taxon>Liliopsida</taxon>
        <taxon>Poales</taxon>
        <taxon>Poaceae</taxon>
        <taxon>BOP clade</taxon>
        <taxon>Oryzoideae</taxon>
        <taxon>Oryzeae</taxon>
        <taxon>Oryzinae</taxon>
        <taxon>Oryza</taxon>
    </lineage>
</organism>
<dbReference type="HOGENOM" id="CLU_161660_4_0_1"/>
<dbReference type="Gramene" id="OMERI08G09290.3">
    <property type="protein sequence ID" value="OMERI08G09290.3"/>
    <property type="gene ID" value="OMERI08G09290"/>
</dbReference>
<keyword evidence="1" id="KW-0472">Membrane</keyword>
<evidence type="ECO:0000313" key="3">
    <source>
        <dbReference type="Proteomes" id="UP000008021"/>
    </source>
</evidence>
<dbReference type="PANTHER" id="PTHR33115:SF22">
    <property type="entry name" value="OS12G0449900 PROTEIN"/>
    <property type="match status" value="1"/>
</dbReference>
<accession>A0A0E0EKF4</accession>
<evidence type="ECO:0000313" key="2">
    <source>
        <dbReference type="EnsemblPlants" id="OMERI08G09290.3"/>
    </source>
</evidence>
<reference evidence="2" key="2">
    <citation type="submission" date="2018-05" db="EMBL/GenBank/DDBJ databases">
        <title>OmerRS3 (Oryza meridionalis Reference Sequence Version 3).</title>
        <authorList>
            <person name="Zhang J."/>
            <person name="Kudrna D."/>
            <person name="Lee S."/>
            <person name="Talag J."/>
            <person name="Welchert J."/>
            <person name="Wing R.A."/>
        </authorList>
    </citation>
    <scope>NUCLEOTIDE SEQUENCE [LARGE SCALE GENOMIC DNA]</scope>
    <source>
        <strain evidence="2">cv. OR44</strain>
    </source>
</reference>
<name>A0A0E0EKF4_9ORYZ</name>
<keyword evidence="3" id="KW-1185">Reference proteome</keyword>
<dbReference type="PANTHER" id="PTHR33115">
    <property type="entry name" value="ARM REPEAT SUPERFAMILY PROTEIN"/>
    <property type="match status" value="1"/>
</dbReference>